<comment type="caution">
    <text evidence="2">The sequence shown here is derived from an EMBL/GenBank/DDBJ whole genome shotgun (WGS) entry which is preliminary data.</text>
</comment>
<proteinExistence type="predicted"/>
<dbReference type="EMBL" id="JADNYJ010000471">
    <property type="protein sequence ID" value="KAF8869282.1"/>
    <property type="molecule type" value="Genomic_DNA"/>
</dbReference>
<keyword evidence="3" id="KW-1185">Reference proteome</keyword>
<name>A0A9P5TEI7_GYMJU</name>
<dbReference type="Proteomes" id="UP000724874">
    <property type="component" value="Unassembled WGS sequence"/>
</dbReference>
<evidence type="ECO:0000256" key="1">
    <source>
        <dbReference type="SAM" id="MobiDB-lite"/>
    </source>
</evidence>
<sequence length="466" mass="50387">MLPLGSTTLDSTSPNPPVASAATIPKLVITYSGRVPSTTVTTIQFIWISSFCGTLFALRQLFDFYEERFSTPTFHPEDPSRYIDEMKQQLGLIAELLHFIPACYHGQLQSSKVFAHMFCKQIQGDVFGSTPSARAARQNCHLFGMGILGWRLQLHSSTPFVLQFCIGILTKIARIIIYGPARFRDENVTPQSNSVFSSKDLPIRVTSGMVAWCAIIAIYLLSGDGDFSRSGIGNYSNINYKEYFANYKQMIIAARGSAWHAEGNSGSEGNNVDSQVNSPEEARRLALGNELSELLQQLTTSEAGHTIPEANANGAAPRAMTSVDENVNSNDEGPGSGNSGNLIVAPIYHSGERQSTSVSQPRPAPRPSITDTEPDVPTASNLPWGTLRRTYSFIDEPSADTPPLFSQLAAPTPLQCSHSESNMHTASEPTPFVPQSLQPPSGDVLASGSSNEIPPSHSARANLPGP</sequence>
<feature type="region of interest" description="Disordered" evidence="1">
    <location>
        <begin position="352"/>
        <end position="383"/>
    </location>
</feature>
<gene>
    <name evidence="2" type="ORF">CPB84DRAFT_1856570</name>
</gene>
<dbReference type="AlphaFoldDB" id="A0A9P5TEI7"/>
<feature type="region of interest" description="Disordered" evidence="1">
    <location>
        <begin position="412"/>
        <end position="466"/>
    </location>
</feature>
<dbReference type="OrthoDB" id="3231188at2759"/>
<feature type="region of interest" description="Disordered" evidence="1">
    <location>
        <begin position="324"/>
        <end position="343"/>
    </location>
</feature>
<protein>
    <submittedName>
        <fullName evidence="2">Uncharacterized protein</fullName>
    </submittedName>
</protein>
<accession>A0A9P5TEI7</accession>
<feature type="compositionally biased region" description="Polar residues" evidence="1">
    <location>
        <begin position="414"/>
        <end position="439"/>
    </location>
</feature>
<organism evidence="2 3">
    <name type="scientific">Gymnopilus junonius</name>
    <name type="common">Spectacular rustgill mushroom</name>
    <name type="synonym">Gymnopilus spectabilis subsp. junonius</name>
    <dbReference type="NCBI Taxonomy" id="109634"/>
    <lineage>
        <taxon>Eukaryota</taxon>
        <taxon>Fungi</taxon>
        <taxon>Dikarya</taxon>
        <taxon>Basidiomycota</taxon>
        <taxon>Agaricomycotina</taxon>
        <taxon>Agaricomycetes</taxon>
        <taxon>Agaricomycetidae</taxon>
        <taxon>Agaricales</taxon>
        <taxon>Agaricineae</taxon>
        <taxon>Hymenogastraceae</taxon>
        <taxon>Gymnopilus</taxon>
    </lineage>
</organism>
<reference evidence="2" key="1">
    <citation type="submission" date="2020-11" db="EMBL/GenBank/DDBJ databases">
        <authorList>
            <consortium name="DOE Joint Genome Institute"/>
            <person name="Ahrendt S."/>
            <person name="Riley R."/>
            <person name="Andreopoulos W."/>
            <person name="LaButti K."/>
            <person name="Pangilinan J."/>
            <person name="Ruiz-duenas F.J."/>
            <person name="Barrasa J.M."/>
            <person name="Sanchez-Garcia M."/>
            <person name="Camarero S."/>
            <person name="Miyauchi S."/>
            <person name="Serrano A."/>
            <person name="Linde D."/>
            <person name="Babiker R."/>
            <person name="Drula E."/>
            <person name="Ayuso-Fernandez I."/>
            <person name="Pacheco R."/>
            <person name="Padilla G."/>
            <person name="Ferreira P."/>
            <person name="Barriuso J."/>
            <person name="Kellner H."/>
            <person name="Castanera R."/>
            <person name="Alfaro M."/>
            <person name="Ramirez L."/>
            <person name="Pisabarro A.G."/>
            <person name="Kuo A."/>
            <person name="Tritt A."/>
            <person name="Lipzen A."/>
            <person name="He G."/>
            <person name="Yan M."/>
            <person name="Ng V."/>
            <person name="Cullen D."/>
            <person name="Martin F."/>
            <person name="Rosso M.-N."/>
            <person name="Henrissat B."/>
            <person name="Hibbett D."/>
            <person name="Martinez A.T."/>
            <person name="Grigoriev I.V."/>
        </authorList>
    </citation>
    <scope>NUCLEOTIDE SEQUENCE</scope>
    <source>
        <strain evidence="2">AH 44721</strain>
    </source>
</reference>
<evidence type="ECO:0000313" key="3">
    <source>
        <dbReference type="Proteomes" id="UP000724874"/>
    </source>
</evidence>
<evidence type="ECO:0000313" key="2">
    <source>
        <dbReference type="EMBL" id="KAF8869282.1"/>
    </source>
</evidence>